<dbReference type="RefSeq" id="WP_251607096.1">
    <property type="nucleotide sequence ID" value="NZ_JAMQJY010000001.1"/>
</dbReference>
<evidence type="ECO:0000313" key="2">
    <source>
        <dbReference type="Proteomes" id="UP001203665"/>
    </source>
</evidence>
<evidence type="ECO:0000313" key="1">
    <source>
        <dbReference type="EMBL" id="MCM2675833.1"/>
    </source>
</evidence>
<dbReference type="EMBL" id="JAMQJY010000001">
    <property type="protein sequence ID" value="MCM2675833.1"/>
    <property type="molecule type" value="Genomic_DNA"/>
</dbReference>
<dbReference type="Proteomes" id="UP001203665">
    <property type="component" value="Unassembled WGS sequence"/>
</dbReference>
<proteinExistence type="predicted"/>
<organism evidence="1 2">
    <name type="scientific">Alkalicoccobacillus plakortidis</name>
    <dbReference type="NCBI Taxonomy" id="444060"/>
    <lineage>
        <taxon>Bacteria</taxon>
        <taxon>Bacillati</taxon>
        <taxon>Bacillota</taxon>
        <taxon>Bacilli</taxon>
        <taxon>Bacillales</taxon>
        <taxon>Bacillaceae</taxon>
        <taxon>Alkalicoccobacillus</taxon>
    </lineage>
</organism>
<keyword evidence="2" id="KW-1185">Reference proteome</keyword>
<accession>A0ABT0XIV1</accession>
<dbReference type="SUPFAM" id="SSF51126">
    <property type="entry name" value="Pectin lyase-like"/>
    <property type="match status" value="1"/>
</dbReference>
<dbReference type="InterPro" id="IPR011050">
    <property type="entry name" value="Pectin_lyase_fold/virulence"/>
</dbReference>
<comment type="caution">
    <text evidence="1">The sequence shown here is derived from an EMBL/GenBank/DDBJ whole genome shotgun (WGS) entry which is preliminary data.</text>
</comment>
<gene>
    <name evidence="1" type="ORF">NDM98_10260</name>
</gene>
<reference evidence="1" key="1">
    <citation type="submission" date="2022-06" db="EMBL/GenBank/DDBJ databases">
        <title>Alkalicoccobacillus porphyridii sp. nov., isolated from a marine red alga, Porphyridium purpureum and reclassification of Shouchella plakortidis and Shouchella gibsonii as Alkalicoccobacillus plakortidis comb. nov. and Alkalicoccobacillus gibsonii comb. nov.</title>
        <authorList>
            <person name="Kim K.H."/>
            <person name="Lee J.K."/>
            <person name="Han D.M."/>
            <person name="Baek J.H."/>
            <person name="Jeon C.O."/>
        </authorList>
    </citation>
    <scope>NUCLEOTIDE SEQUENCE</scope>
    <source>
        <strain evidence="1">DSM 19153</strain>
    </source>
</reference>
<sequence>MDNNRLKELMEAELERLSQTFQNRLEEDMTSYLTHINQIIEASEGSTEKTNGIINASEYGEIGEGGDDTATLQRMINDAVNHGHPHCFLPAKVLKVTDTLLFPQSFHKPMLTGRGFKSTIIDCSEIPEGKPVFKIKGGSGQFSGGAIEQIGFRGNPTTVAIEAVDVCGFYIKHCRFEQCRTGVTFHNESGFTEYVVVDTCDFAESCEVAIEFKQTNGVRSFHGSGISNSTVNKRPGAVEPVIKIGPGCFPYNSPLSCQIWTRSAAPIIQNKGEAISNFSGTIMIEVMNPADYETFELVASTDNSLYLLGDLMVHDHNRHAKLGKAIYCDRLQLNRDGSATIQRSPYTIEKALNPGSTPLVQVDHNVVAIVNLLVLANNYEYSYTLNLYKEPHNHNGSITILATNKAFNNTGYGAPSFKIENGSLTVTNTNYPTSGVTCYATVQEIGGRFQYRLTD</sequence>
<name>A0ABT0XIV1_9BACI</name>
<dbReference type="Gene3D" id="2.160.20.10">
    <property type="entry name" value="Single-stranded right-handed beta-helix, Pectin lyase-like"/>
    <property type="match status" value="1"/>
</dbReference>
<dbReference type="InterPro" id="IPR012334">
    <property type="entry name" value="Pectin_lyas_fold"/>
</dbReference>
<protein>
    <submittedName>
        <fullName evidence="1">Uncharacterized protein</fullName>
    </submittedName>
</protein>